<keyword evidence="5" id="KW-1133">Transmembrane helix</keyword>
<keyword evidence="2" id="KW-0328">Glycosyltransferase</keyword>
<evidence type="ECO:0000313" key="9">
    <source>
        <dbReference type="EMBL" id="KAK3198834.1"/>
    </source>
</evidence>
<protein>
    <recommendedName>
        <fullName evidence="11">Cellulose synthase</fullName>
    </recommendedName>
</protein>
<dbReference type="Proteomes" id="UP001281410">
    <property type="component" value="Unassembled WGS sequence"/>
</dbReference>
<evidence type="ECO:0000256" key="1">
    <source>
        <dbReference type="ARBA" id="ARBA00004308"/>
    </source>
</evidence>
<dbReference type="EMBL" id="JANJYJ010000007">
    <property type="protein sequence ID" value="KAK3198834.1"/>
    <property type="molecule type" value="Genomic_DNA"/>
</dbReference>
<evidence type="ECO:0000256" key="2">
    <source>
        <dbReference type="ARBA" id="ARBA00022676"/>
    </source>
</evidence>
<gene>
    <name evidence="9" type="ORF">Dsin_022249</name>
</gene>
<evidence type="ECO:0000256" key="6">
    <source>
        <dbReference type="ARBA" id="ARBA00023136"/>
    </source>
</evidence>
<keyword evidence="6" id="KW-0472">Membrane</keyword>
<dbReference type="Pfam" id="PF03552">
    <property type="entry name" value="Cellulose_synt"/>
    <property type="match status" value="1"/>
</dbReference>
<keyword evidence="3" id="KW-0808">Transferase</keyword>
<dbReference type="InterPro" id="IPR005150">
    <property type="entry name" value="Cellulose_synth"/>
</dbReference>
<feature type="binding site" evidence="8">
    <location>
        <position position="40"/>
    </location>
    <ligand>
        <name>UDP-alpha-D-glucose</name>
        <dbReference type="ChEBI" id="CHEBI:58885"/>
    </ligand>
</feature>
<feature type="binding site" evidence="8">
    <location>
        <position position="11"/>
    </location>
    <ligand>
        <name>UDP-alpha-D-glucose</name>
        <dbReference type="ChEBI" id="CHEBI:58885"/>
    </ligand>
</feature>
<dbReference type="GO" id="GO:0030244">
    <property type="term" value="P:cellulose biosynthetic process"/>
    <property type="evidence" value="ECO:0007669"/>
    <property type="project" value="InterPro"/>
</dbReference>
<name>A0AAE0DZW3_9ROSI</name>
<evidence type="ECO:0008006" key="11">
    <source>
        <dbReference type="Google" id="ProtNLM"/>
    </source>
</evidence>
<dbReference type="PANTHER" id="PTHR13301">
    <property type="entry name" value="X-BOX TRANSCRIPTION FACTOR-RELATED"/>
    <property type="match status" value="1"/>
</dbReference>
<dbReference type="GO" id="GO:0016020">
    <property type="term" value="C:membrane"/>
    <property type="evidence" value="ECO:0007669"/>
    <property type="project" value="InterPro"/>
</dbReference>
<keyword evidence="7" id="KW-0961">Cell wall biogenesis/degradation</keyword>
<evidence type="ECO:0000256" key="5">
    <source>
        <dbReference type="ARBA" id="ARBA00022989"/>
    </source>
</evidence>
<evidence type="ECO:0000256" key="8">
    <source>
        <dbReference type="PIRSR" id="PIRSR605150-2"/>
    </source>
</evidence>
<evidence type="ECO:0000256" key="4">
    <source>
        <dbReference type="ARBA" id="ARBA00022692"/>
    </source>
</evidence>
<reference evidence="9" key="1">
    <citation type="journal article" date="2023" name="Plant J.">
        <title>Genome sequences and population genomics provide insights into the demographic history, inbreeding, and mutation load of two 'living fossil' tree species of Dipteronia.</title>
        <authorList>
            <person name="Feng Y."/>
            <person name="Comes H.P."/>
            <person name="Chen J."/>
            <person name="Zhu S."/>
            <person name="Lu R."/>
            <person name="Zhang X."/>
            <person name="Li P."/>
            <person name="Qiu J."/>
            <person name="Olsen K.M."/>
            <person name="Qiu Y."/>
        </authorList>
    </citation>
    <scope>NUCLEOTIDE SEQUENCE</scope>
    <source>
        <strain evidence="9">NBL</strain>
    </source>
</reference>
<comment type="subcellular location">
    <subcellularLocation>
        <location evidence="1">Endomembrane system</location>
    </subcellularLocation>
</comment>
<dbReference type="GO" id="GO:0071555">
    <property type="term" value="P:cell wall organization"/>
    <property type="evidence" value="ECO:0007669"/>
    <property type="project" value="UniProtKB-KW"/>
</dbReference>
<accession>A0AAE0DZW3</accession>
<dbReference type="AlphaFoldDB" id="A0AAE0DZW3"/>
<comment type="caution">
    <text evidence="9">The sequence shown here is derived from an EMBL/GenBank/DDBJ whole genome shotgun (WGS) entry which is preliminary data.</text>
</comment>
<organism evidence="9 10">
    <name type="scientific">Dipteronia sinensis</name>
    <dbReference type="NCBI Taxonomy" id="43782"/>
    <lineage>
        <taxon>Eukaryota</taxon>
        <taxon>Viridiplantae</taxon>
        <taxon>Streptophyta</taxon>
        <taxon>Embryophyta</taxon>
        <taxon>Tracheophyta</taxon>
        <taxon>Spermatophyta</taxon>
        <taxon>Magnoliopsida</taxon>
        <taxon>eudicotyledons</taxon>
        <taxon>Gunneridae</taxon>
        <taxon>Pentapetalae</taxon>
        <taxon>rosids</taxon>
        <taxon>malvids</taxon>
        <taxon>Sapindales</taxon>
        <taxon>Sapindaceae</taxon>
        <taxon>Hippocastanoideae</taxon>
        <taxon>Acereae</taxon>
        <taxon>Dipteronia</taxon>
    </lineage>
</organism>
<evidence type="ECO:0000256" key="7">
    <source>
        <dbReference type="ARBA" id="ARBA00023316"/>
    </source>
</evidence>
<evidence type="ECO:0000313" key="10">
    <source>
        <dbReference type="Proteomes" id="UP001281410"/>
    </source>
</evidence>
<keyword evidence="4" id="KW-0812">Transmembrane</keyword>
<keyword evidence="10" id="KW-1185">Reference proteome</keyword>
<dbReference type="GO" id="GO:0012505">
    <property type="term" value="C:endomembrane system"/>
    <property type="evidence" value="ECO:0007669"/>
    <property type="project" value="UniProtKB-SubCell"/>
</dbReference>
<sequence length="115" mass="13085">MFVTTADPMLEPPIVTVNTVLSLMAVDYPANLLACYVSDDGCSPLTFHALVEASKFAELWIPYCKKHNVQVRALFKYFQLDESVLSGTELKSMIIHDSAECKHIQYMKRRQSWPT</sequence>
<proteinExistence type="predicted"/>
<dbReference type="GO" id="GO:0016760">
    <property type="term" value="F:cellulose synthase (UDP-forming) activity"/>
    <property type="evidence" value="ECO:0007669"/>
    <property type="project" value="InterPro"/>
</dbReference>
<evidence type="ECO:0000256" key="3">
    <source>
        <dbReference type="ARBA" id="ARBA00022679"/>
    </source>
</evidence>